<proteinExistence type="predicted"/>
<dbReference type="RefSeq" id="WP_183351837.1">
    <property type="nucleotide sequence ID" value="NZ_JACHEO010000018.1"/>
</dbReference>
<sequence>MFLDQELKSIGEAKNRVSICCDLHRRLVDIEIQEIRLGTRRTLSTLTLGLAVAEQVLGFFREEKSRRR</sequence>
<accession>A0A840V7Q7</accession>
<dbReference type="Proteomes" id="UP000539642">
    <property type="component" value="Unassembled WGS sequence"/>
</dbReference>
<keyword evidence="2" id="KW-1185">Reference proteome</keyword>
<protein>
    <submittedName>
        <fullName evidence="1">Uncharacterized protein</fullName>
    </submittedName>
</protein>
<comment type="caution">
    <text evidence="1">The sequence shown here is derived from an EMBL/GenBank/DDBJ whole genome shotgun (WGS) entry which is preliminary data.</text>
</comment>
<gene>
    <name evidence="1" type="ORF">HNQ81_002768</name>
</gene>
<evidence type="ECO:0000313" key="1">
    <source>
        <dbReference type="EMBL" id="MBB5349021.1"/>
    </source>
</evidence>
<evidence type="ECO:0000313" key="2">
    <source>
        <dbReference type="Proteomes" id="UP000539642"/>
    </source>
</evidence>
<dbReference type="AlphaFoldDB" id="A0A840V7Q7"/>
<organism evidence="1 2">
    <name type="scientific">Desulfoprunum benzoelyticum</name>
    <dbReference type="NCBI Taxonomy" id="1506996"/>
    <lineage>
        <taxon>Bacteria</taxon>
        <taxon>Pseudomonadati</taxon>
        <taxon>Thermodesulfobacteriota</taxon>
        <taxon>Desulfobulbia</taxon>
        <taxon>Desulfobulbales</taxon>
        <taxon>Desulfobulbaceae</taxon>
        <taxon>Desulfoprunum</taxon>
    </lineage>
</organism>
<dbReference type="EMBL" id="JACHEO010000018">
    <property type="protein sequence ID" value="MBB5349021.1"/>
    <property type="molecule type" value="Genomic_DNA"/>
</dbReference>
<name>A0A840V7Q7_9BACT</name>
<reference evidence="1 2" key="1">
    <citation type="submission" date="2020-08" db="EMBL/GenBank/DDBJ databases">
        <title>Genomic Encyclopedia of Type Strains, Phase IV (KMG-IV): sequencing the most valuable type-strain genomes for metagenomic binning, comparative biology and taxonomic classification.</title>
        <authorList>
            <person name="Goeker M."/>
        </authorList>
    </citation>
    <scope>NUCLEOTIDE SEQUENCE [LARGE SCALE GENOMIC DNA]</scope>
    <source>
        <strain evidence="1 2">DSM 28570</strain>
    </source>
</reference>